<evidence type="ECO:0000256" key="1">
    <source>
        <dbReference type="SAM" id="MobiDB-lite"/>
    </source>
</evidence>
<protein>
    <submittedName>
        <fullName evidence="2">Uncharacterized protein</fullName>
    </submittedName>
</protein>
<name>A0A426WXL0_ENSVE</name>
<feature type="compositionally biased region" description="Polar residues" evidence="1">
    <location>
        <begin position="58"/>
        <end position="80"/>
    </location>
</feature>
<accession>A0A426WXL0</accession>
<sequence>MGESSRDHGTCRAGQQRWVREVTGPAGQRWVRVHGITGLAGQGRATAMGERGLILRSDSPSDASASITRRQRRSTWPSASSCSPADECPVLIACWPSTRHLRRSSRTGIRVVLDPGRAQGQPSASGSSTASASATAAGCTGARCAFPWGQALGKAATLKEGGGGGAEPAGIQDLSSRRKRVNSTAWNIT</sequence>
<comment type="caution">
    <text evidence="2">The sequence shown here is derived from an EMBL/GenBank/DDBJ whole genome shotgun (WGS) entry which is preliminary data.</text>
</comment>
<proteinExistence type="predicted"/>
<evidence type="ECO:0000313" key="2">
    <source>
        <dbReference type="EMBL" id="RRT31948.1"/>
    </source>
</evidence>
<dbReference type="AlphaFoldDB" id="A0A426WXL0"/>
<feature type="region of interest" description="Disordered" evidence="1">
    <location>
        <begin position="158"/>
        <end position="189"/>
    </location>
</feature>
<gene>
    <name evidence="2" type="ORF">B296_00057753</name>
</gene>
<organism evidence="2 3">
    <name type="scientific">Ensete ventricosum</name>
    <name type="common">Abyssinian banana</name>
    <name type="synonym">Musa ensete</name>
    <dbReference type="NCBI Taxonomy" id="4639"/>
    <lineage>
        <taxon>Eukaryota</taxon>
        <taxon>Viridiplantae</taxon>
        <taxon>Streptophyta</taxon>
        <taxon>Embryophyta</taxon>
        <taxon>Tracheophyta</taxon>
        <taxon>Spermatophyta</taxon>
        <taxon>Magnoliopsida</taxon>
        <taxon>Liliopsida</taxon>
        <taxon>Zingiberales</taxon>
        <taxon>Musaceae</taxon>
        <taxon>Ensete</taxon>
    </lineage>
</organism>
<evidence type="ECO:0000313" key="3">
    <source>
        <dbReference type="Proteomes" id="UP000287651"/>
    </source>
</evidence>
<dbReference type="EMBL" id="AMZH03034647">
    <property type="protein sequence ID" value="RRT31948.1"/>
    <property type="molecule type" value="Genomic_DNA"/>
</dbReference>
<dbReference type="Proteomes" id="UP000287651">
    <property type="component" value="Unassembled WGS sequence"/>
</dbReference>
<reference evidence="2 3" key="1">
    <citation type="journal article" date="2014" name="Agronomy (Basel)">
        <title>A Draft Genome Sequence for Ensete ventricosum, the Drought-Tolerant Tree Against Hunger.</title>
        <authorList>
            <person name="Harrison J."/>
            <person name="Moore K.A."/>
            <person name="Paszkiewicz K."/>
            <person name="Jones T."/>
            <person name="Grant M."/>
            <person name="Ambacheew D."/>
            <person name="Muzemil S."/>
            <person name="Studholme D.J."/>
        </authorList>
    </citation>
    <scope>NUCLEOTIDE SEQUENCE [LARGE SCALE GENOMIC DNA]</scope>
</reference>
<feature type="region of interest" description="Disordered" evidence="1">
    <location>
        <begin position="56"/>
        <end position="80"/>
    </location>
</feature>